<evidence type="ECO:0000256" key="2">
    <source>
        <dbReference type="SAM" id="MobiDB-lite"/>
    </source>
</evidence>
<dbReference type="InterPro" id="IPR025554">
    <property type="entry name" value="DUF4140"/>
</dbReference>
<feature type="region of interest" description="Disordered" evidence="2">
    <location>
        <begin position="400"/>
        <end position="424"/>
    </location>
</feature>
<dbReference type="Pfam" id="PF13600">
    <property type="entry name" value="DUF4140"/>
    <property type="match status" value="1"/>
</dbReference>
<dbReference type="Pfam" id="PF13715">
    <property type="entry name" value="CarbopepD_reg_2"/>
    <property type="match status" value="1"/>
</dbReference>
<gene>
    <name evidence="5" type="ORF">L21SP5_01748</name>
</gene>
<keyword evidence="1" id="KW-0175">Coiled coil</keyword>
<dbReference type="PANTHER" id="PTHR31005">
    <property type="entry name" value="DUF4139 DOMAIN-CONTAINING PROTEIN"/>
    <property type="match status" value="1"/>
</dbReference>
<dbReference type="PANTHER" id="PTHR31005:SF8">
    <property type="entry name" value="DUF4139 DOMAIN-CONTAINING PROTEIN"/>
    <property type="match status" value="1"/>
</dbReference>
<dbReference type="InterPro" id="IPR011935">
    <property type="entry name" value="CHP02231"/>
</dbReference>
<dbReference type="Pfam" id="PF13598">
    <property type="entry name" value="DUF4139"/>
    <property type="match status" value="1"/>
</dbReference>
<dbReference type="EMBL" id="CP013118">
    <property type="protein sequence ID" value="ALO15390.1"/>
    <property type="molecule type" value="Genomic_DNA"/>
</dbReference>
<evidence type="ECO:0000313" key="6">
    <source>
        <dbReference type="Proteomes" id="UP000064893"/>
    </source>
</evidence>
<dbReference type="InterPro" id="IPR008969">
    <property type="entry name" value="CarboxyPept-like_regulatory"/>
</dbReference>
<dbReference type="KEGG" id="blq:L21SP5_01748"/>
<keyword evidence="6" id="KW-1185">Reference proteome</keyword>
<reference evidence="5 6" key="1">
    <citation type="submission" date="2015-11" db="EMBL/GenBank/DDBJ databases">
        <title>Description and complete genome sequence of a novel strain predominating in hypersaline microbial mats and representing a new family of the Bacteriodetes phylum.</title>
        <authorList>
            <person name="Spring S."/>
            <person name="Bunk B."/>
            <person name="Sproer C."/>
            <person name="Klenk H.-P."/>
        </authorList>
    </citation>
    <scope>NUCLEOTIDE SEQUENCE [LARGE SCALE GENOMIC DNA]</scope>
    <source>
        <strain evidence="5 6">L21-Spi-D4</strain>
    </source>
</reference>
<evidence type="ECO:0000259" key="4">
    <source>
        <dbReference type="Pfam" id="PF13600"/>
    </source>
</evidence>
<feature type="domain" description="DUF4140" evidence="4">
    <location>
        <begin position="33"/>
        <end position="128"/>
    </location>
</feature>
<sequence>MKKYIFCFSLIIATIAGTANDTLRVKSNIDEATFLLEGALIKSNVKISIPRGESVLVIEHLPQSIDPTSIRIKTPKSIRVASVEPGINPNTLPPNALDDIRAKRKTIQQKRQKLNNKLKALGEEMTLLKTNYNVKGQETLSKDKLKIIADFYRERMQEIHNTELDVQYTLHDLNKQLTALDDSIEMRQMRKEPFAEITVNINASKYTNATLQVTSYIPNAGWHAAYELLIPSTTEPMKLIHKAVVKQNTSKAWKNVKASVSNTNPTLTNEKPNMRVWYTNQPKPSYGSGKRVIQQMKKTGSIRGRVFDNSSGAIPYANVVLMQNGNQVTGSVTNASGNFKIEHVKPGYYNIKASSVGYQPTSTSRFRVNAGQTSNINLRMQAAVAQLDEIVVAAVEEERPRMRKKTSSKTAPAATTGGTQPKYEITSSSAQGVNTLQQSNRIEYKFDKPYNIPAHNQEKQIELQTTAIPAEFKYYALPDFADAAFLIAKIPGWEKIKLLEGEAAIFFENTWVGSTWLTPKKTTDTLKLSIARDPSIVIKKELIKHEIKRNLLGKNKSETYDYEITVKNTKAYPIEITIEDQIPVSNIKDKSVEINEKSGAKHIEEKGFLYWNVKLGKGESEQLTLSYTIEK</sequence>
<dbReference type="AlphaFoldDB" id="A0A0S2HZH2"/>
<dbReference type="SUPFAM" id="SSF49464">
    <property type="entry name" value="Carboxypeptidase regulatory domain-like"/>
    <property type="match status" value="1"/>
</dbReference>
<evidence type="ECO:0000313" key="5">
    <source>
        <dbReference type="EMBL" id="ALO15390.1"/>
    </source>
</evidence>
<proteinExistence type="predicted"/>
<evidence type="ECO:0000259" key="3">
    <source>
        <dbReference type="Pfam" id="PF13598"/>
    </source>
</evidence>
<name>A0A0S2HZH2_9BACT</name>
<feature type="domain" description="DUF4139" evidence="3">
    <location>
        <begin position="211"/>
        <end position="630"/>
    </location>
</feature>
<dbReference type="RefSeq" id="WP_169792604.1">
    <property type="nucleotide sequence ID" value="NZ_CP013118.1"/>
</dbReference>
<evidence type="ECO:0008006" key="7">
    <source>
        <dbReference type="Google" id="ProtNLM"/>
    </source>
</evidence>
<organism evidence="5 6">
    <name type="scientific">Salinivirga cyanobacteriivorans</name>
    <dbReference type="NCBI Taxonomy" id="1307839"/>
    <lineage>
        <taxon>Bacteria</taxon>
        <taxon>Pseudomonadati</taxon>
        <taxon>Bacteroidota</taxon>
        <taxon>Bacteroidia</taxon>
        <taxon>Bacteroidales</taxon>
        <taxon>Salinivirgaceae</taxon>
        <taxon>Salinivirga</taxon>
    </lineage>
</organism>
<dbReference type="STRING" id="1307839.L21SP5_01748"/>
<dbReference type="Gene3D" id="2.60.40.1120">
    <property type="entry name" value="Carboxypeptidase-like, regulatory domain"/>
    <property type="match status" value="1"/>
</dbReference>
<protein>
    <recommendedName>
        <fullName evidence="7">Mucoidy inhibitor MuiA family protein</fullName>
    </recommendedName>
</protein>
<dbReference type="InterPro" id="IPR037291">
    <property type="entry name" value="DUF4139"/>
</dbReference>
<feature type="compositionally biased region" description="Low complexity" evidence="2">
    <location>
        <begin position="408"/>
        <end position="422"/>
    </location>
</feature>
<feature type="coiled-coil region" evidence="1">
    <location>
        <begin position="97"/>
        <end position="131"/>
    </location>
</feature>
<evidence type="ECO:0000256" key="1">
    <source>
        <dbReference type="SAM" id="Coils"/>
    </source>
</evidence>
<accession>A0A0S2HZH2</accession>
<dbReference type="Proteomes" id="UP000064893">
    <property type="component" value="Chromosome"/>
</dbReference>